<evidence type="ECO:0000313" key="4">
    <source>
        <dbReference type="EMBL" id="CAL6057481.1"/>
    </source>
</evidence>
<organism evidence="3">
    <name type="scientific">Hexamita inflata</name>
    <dbReference type="NCBI Taxonomy" id="28002"/>
    <lineage>
        <taxon>Eukaryota</taxon>
        <taxon>Metamonada</taxon>
        <taxon>Diplomonadida</taxon>
        <taxon>Hexamitidae</taxon>
        <taxon>Hexamitinae</taxon>
        <taxon>Hexamita</taxon>
    </lineage>
</organism>
<proteinExistence type="predicted"/>
<reference evidence="4 5" key="2">
    <citation type="submission" date="2024-07" db="EMBL/GenBank/DDBJ databases">
        <authorList>
            <person name="Akdeniz Z."/>
        </authorList>
    </citation>
    <scope>NUCLEOTIDE SEQUENCE [LARGE SCALE GENOMIC DNA]</scope>
</reference>
<keyword evidence="5" id="KW-1185">Reference proteome</keyword>
<evidence type="ECO:0000256" key="1">
    <source>
        <dbReference type="SAM" id="Coils"/>
    </source>
</evidence>
<feature type="region of interest" description="Disordered" evidence="2">
    <location>
        <begin position="1"/>
        <end position="23"/>
    </location>
</feature>
<accession>A0AA86NCJ0</accession>
<gene>
    <name evidence="4" type="ORF">HINF_LOCUS47529</name>
    <name evidence="3" type="ORF">HINF_LOCUS4902</name>
</gene>
<reference evidence="3" key="1">
    <citation type="submission" date="2023-06" db="EMBL/GenBank/DDBJ databases">
        <authorList>
            <person name="Kurt Z."/>
        </authorList>
    </citation>
    <scope>NUCLEOTIDE SEQUENCE</scope>
</reference>
<evidence type="ECO:0000313" key="3">
    <source>
        <dbReference type="EMBL" id="CAI9917257.1"/>
    </source>
</evidence>
<feature type="compositionally biased region" description="Low complexity" evidence="2">
    <location>
        <begin position="1"/>
        <end position="11"/>
    </location>
</feature>
<dbReference type="EMBL" id="CAXDID020000214">
    <property type="protein sequence ID" value="CAL6057481.1"/>
    <property type="molecule type" value="Genomic_DNA"/>
</dbReference>
<dbReference type="AlphaFoldDB" id="A0AA86NCJ0"/>
<comment type="caution">
    <text evidence="3">The sequence shown here is derived from an EMBL/GenBank/DDBJ whole genome shotgun (WGS) entry which is preliminary data.</text>
</comment>
<evidence type="ECO:0000256" key="2">
    <source>
        <dbReference type="SAM" id="MobiDB-lite"/>
    </source>
</evidence>
<sequence length="250" mass="29609">MAPKAVPKQAPAPVPKLSEEQQREKVLKQQASLLNKLYLQTQLEYKSKLEEKQKIDNVFIQLDKSTESLLKHKAEITAQMQNFREDPAEVEQIYKKIQDEREQLEKPRELIEKMKEQTANVKKQISLLDESNSKMYKLNTVTQAQVTQLEATKSTLLQQIKSREQSIKFQQNSQQEALNQIETLKQQIQNNQELLKAENNPELFEEIKQKMNENQNLRNLAEKFYQFKLKTVEKSYRETMELRERVQKMK</sequence>
<feature type="coiled-coil region" evidence="1">
    <location>
        <begin position="97"/>
        <end position="131"/>
    </location>
</feature>
<name>A0AA86NCJ0_9EUKA</name>
<protein>
    <submittedName>
        <fullName evidence="4">Hypothetical_protein</fullName>
    </submittedName>
</protein>
<evidence type="ECO:0000313" key="5">
    <source>
        <dbReference type="Proteomes" id="UP001642409"/>
    </source>
</evidence>
<dbReference type="EMBL" id="CATOUU010000126">
    <property type="protein sequence ID" value="CAI9917257.1"/>
    <property type="molecule type" value="Genomic_DNA"/>
</dbReference>
<dbReference type="Proteomes" id="UP001642409">
    <property type="component" value="Unassembled WGS sequence"/>
</dbReference>
<feature type="coiled-coil region" evidence="1">
    <location>
        <begin position="167"/>
        <end position="220"/>
    </location>
</feature>
<keyword evidence="1" id="KW-0175">Coiled coil</keyword>